<dbReference type="AlphaFoldDB" id="A0ABD3QYY5"/>
<reference evidence="2 3" key="1">
    <citation type="journal article" date="2020" name="G3 (Bethesda)">
        <title>Improved Reference Genome for Cyclotella cryptica CCMP332, a Model for Cell Wall Morphogenesis, Salinity Adaptation, and Lipid Production in Diatoms (Bacillariophyta).</title>
        <authorList>
            <person name="Roberts W.R."/>
            <person name="Downey K.M."/>
            <person name="Ruck E.C."/>
            <person name="Traller J.C."/>
            <person name="Alverson A.J."/>
        </authorList>
    </citation>
    <scope>NUCLEOTIDE SEQUENCE [LARGE SCALE GENOMIC DNA]</scope>
    <source>
        <strain evidence="2 3">CCMP332</strain>
    </source>
</reference>
<gene>
    <name evidence="2" type="ORF">HJC23_005831</name>
</gene>
<evidence type="ECO:0000313" key="3">
    <source>
        <dbReference type="Proteomes" id="UP001516023"/>
    </source>
</evidence>
<name>A0ABD3QYY5_9STRA</name>
<keyword evidence="1" id="KW-0732">Signal</keyword>
<sequence length="306" mass="33289">MLSFLLILITSTTLNAFDTQAFHTRPSHAFHSSALRASKPQTPQHSPIQFTPVPPPPPLSMPVWSLSCPLSPTSSAMSIVTFATPISVSSPKLWAVSLYKTSQTRCTFLGVANPGEEYNDIASTSSSVMNSARHTGNGMRRRWDVTLAGAEGAVGWRARRLDSFSQSRGTGHGVGILQLLTPKQSKLVPILGKKTGWDTSYSKKDECSREMGLDQGWISIPGSVNSPKGLTFDVLPNCASYIQLKLKRVTDGGDHDVAICEVIGTGVWDDKKESVHWLTESESRDQIELDSSSVLYSGLLREEGII</sequence>
<proteinExistence type="predicted"/>
<evidence type="ECO:0000313" key="2">
    <source>
        <dbReference type="EMBL" id="KAL3805587.1"/>
    </source>
</evidence>
<feature type="signal peptide" evidence="1">
    <location>
        <begin position="1"/>
        <end position="16"/>
    </location>
</feature>
<evidence type="ECO:0000256" key="1">
    <source>
        <dbReference type="SAM" id="SignalP"/>
    </source>
</evidence>
<dbReference type="Proteomes" id="UP001516023">
    <property type="component" value="Unassembled WGS sequence"/>
</dbReference>
<dbReference type="EMBL" id="JABMIG020000002">
    <property type="protein sequence ID" value="KAL3805587.1"/>
    <property type="molecule type" value="Genomic_DNA"/>
</dbReference>
<comment type="caution">
    <text evidence="2">The sequence shown here is derived from an EMBL/GenBank/DDBJ whole genome shotgun (WGS) entry which is preliminary data.</text>
</comment>
<keyword evidence="3" id="KW-1185">Reference proteome</keyword>
<organism evidence="2 3">
    <name type="scientific">Cyclotella cryptica</name>
    <dbReference type="NCBI Taxonomy" id="29204"/>
    <lineage>
        <taxon>Eukaryota</taxon>
        <taxon>Sar</taxon>
        <taxon>Stramenopiles</taxon>
        <taxon>Ochrophyta</taxon>
        <taxon>Bacillariophyta</taxon>
        <taxon>Coscinodiscophyceae</taxon>
        <taxon>Thalassiosirophycidae</taxon>
        <taxon>Stephanodiscales</taxon>
        <taxon>Stephanodiscaceae</taxon>
        <taxon>Cyclotella</taxon>
    </lineage>
</organism>
<accession>A0ABD3QYY5</accession>
<protein>
    <submittedName>
        <fullName evidence="2">Uncharacterized protein</fullName>
    </submittedName>
</protein>
<feature type="chain" id="PRO_5044848030" evidence="1">
    <location>
        <begin position="17"/>
        <end position="306"/>
    </location>
</feature>